<dbReference type="OrthoDB" id="2789670at2759"/>
<dbReference type="GO" id="GO:0016705">
    <property type="term" value="F:oxidoreductase activity, acting on paired donors, with incorporation or reduction of molecular oxygen"/>
    <property type="evidence" value="ECO:0007669"/>
    <property type="project" value="InterPro"/>
</dbReference>
<comment type="cofactor">
    <cofactor evidence="1 9">
        <name>heme</name>
        <dbReference type="ChEBI" id="CHEBI:30413"/>
    </cofactor>
</comment>
<dbReference type="GO" id="GO:0004497">
    <property type="term" value="F:monooxygenase activity"/>
    <property type="evidence" value="ECO:0007669"/>
    <property type="project" value="UniProtKB-KW"/>
</dbReference>
<dbReference type="Pfam" id="PF00067">
    <property type="entry name" value="p450"/>
    <property type="match status" value="1"/>
</dbReference>
<dbReference type="EMBL" id="MU150437">
    <property type="protein sequence ID" value="KAF9456306.1"/>
    <property type="molecule type" value="Genomic_DNA"/>
</dbReference>
<gene>
    <name evidence="11" type="ORF">BDZ94DRAFT_1275989</name>
</gene>
<dbReference type="InterPro" id="IPR017972">
    <property type="entry name" value="Cyt_P450_CS"/>
</dbReference>
<organism evidence="11 12">
    <name type="scientific">Collybia nuda</name>
    <dbReference type="NCBI Taxonomy" id="64659"/>
    <lineage>
        <taxon>Eukaryota</taxon>
        <taxon>Fungi</taxon>
        <taxon>Dikarya</taxon>
        <taxon>Basidiomycota</taxon>
        <taxon>Agaricomycotina</taxon>
        <taxon>Agaricomycetes</taxon>
        <taxon>Agaricomycetidae</taxon>
        <taxon>Agaricales</taxon>
        <taxon>Tricholomatineae</taxon>
        <taxon>Clitocybaceae</taxon>
        <taxon>Collybia</taxon>
    </lineage>
</organism>
<comment type="caution">
    <text evidence="11">The sequence shown here is derived from an EMBL/GenBank/DDBJ whole genome shotgun (WGS) entry which is preliminary data.</text>
</comment>
<feature type="binding site" description="axial binding residue" evidence="9">
    <location>
        <position position="376"/>
    </location>
    <ligand>
        <name>heme</name>
        <dbReference type="ChEBI" id="CHEBI:30413"/>
    </ligand>
    <ligandPart>
        <name>Fe</name>
        <dbReference type="ChEBI" id="CHEBI:18248"/>
    </ligandPart>
</feature>
<evidence type="ECO:0000256" key="8">
    <source>
        <dbReference type="ARBA" id="ARBA00023033"/>
    </source>
</evidence>
<keyword evidence="8 10" id="KW-0503">Monooxygenase</keyword>
<evidence type="ECO:0000256" key="4">
    <source>
        <dbReference type="ARBA" id="ARBA00022617"/>
    </source>
</evidence>
<dbReference type="InterPro" id="IPR001128">
    <property type="entry name" value="Cyt_P450"/>
</dbReference>
<keyword evidence="7 9" id="KW-0408">Iron</keyword>
<sequence length="448" mass="50959">MVYFKVFGQGYLILGSTVRTSDLLEKRSANYSDRSKMPMLIDLMGWSINMAFMPYGSWWRRHRRAFHEHFHINAVIKYQPIQQREARAFLRRLLVTPETFAHHIRFTFAAMIMDICYGIKVSETNDPYISIAEEALDGITQAGIPGQFLVDLLPILKYVPSWMPGAGFKRKAAYWKQINIEMAEKPFQHVKENLRAGNATPSIVATFLDSLPHTNDKRQEEEETIAKDVAVLAYAGGADTTVSAVQFFFLAMAMYPEIQRKAHMELDAVVGPNRLPDFNDRQLLPYINAIVKETMRWQLVTPLGAGHMCTNDDEYGGYFIPKGTLVLGNAWTILHDPEIYPSPEEYRPDRWLRDGQIDPDIPDPSIAAFGYGRRICPGRHLSDSSLYAMVSHILSVYIITPPADEQGNPIHLRPEPTSGLLSYPTPFRCIIKPRSSTAEALIREQYTD</sequence>
<dbReference type="AlphaFoldDB" id="A0A9P6C8J3"/>
<dbReference type="Gene3D" id="1.10.630.10">
    <property type="entry name" value="Cytochrome P450"/>
    <property type="match status" value="1"/>
</dbReference>
<evidence type="ECO:0000313" key="11">
    <source>
        <dbReference type="EMBL" id="KAF9456306.1"/>
    </source>
</evidence>
<evidence type="ECO:0000256" key="5">
    <source>
        <dbReference type="ARBA" id="ARBA00022723"/>
    </source>
</evidence>
<dbReference type="PROSITE" id="PS00086">
    <property type="entry name" value="CYTOCHROME_P450"/>
    <property type="match status" value="1"/>
</dbReference>
<dbReference type="InterPro" id="IPR036396">
    <property type="entry name" value="Cyt_P450_sf"/>
</dbReference>
<evidence type="ECO:0000256" key="3">
    <source>
        <dbReference type="ARBA" id="ARBA00010617"/>
    </source>
</evidence>
<protein>
    <submittedName>
        <fullName evidence="11">Cytochrome P450</fullName>
    </submittedName>
</protein>
<evidence type="ECO:0000256" key="1">
    <source>
        <dbReference type="ARBA" id="ARBA00001971"/>
    </source>
</evidence>
<keyword evidence="5 9" id="KW-0479">Metal-binding</keyword>
<evidence type="ECO:0000256" key="2">
    <source>
        <dbReference type="ARBA" id="ARBA00005179"/>
    </source>
</evidence>
<keyword evidence="12" id="KW-1185">Reference proteome</keyword>
<dbReference type="PRINTS" id="PR00385">
    <property type="entry name" value="P450"/>
</dbReference>
<proteinExistence type="inferred from homology"/>
<dbReference type="GO" id="GO:0020037">
    <property type="term" value="F:heme binding"/>
    <property type="evidence" value="ECO:0007669"/>
    <property type="project" value="InterPro"/>
</dbReference>
<keyword evidence="4 9" id="KW-0349">Heme</keyword>
<dbReference type="SUPFAM" id="SSF48264">
    <property type="entry name" value="Cytochrome P450"/>
    <property type="match status" value="1"/>
</dbReference>
<evidence type="ECO:0000256" key="10">
    <source>
        <dbReference type="RuleBase" id="RU000461"/>
    </source>
</evidence>
<evidence type="ECO:0000256" key="6">
    <source>
        <dbReference type="ARBA" id="ARBA00023002"/>
    </source>
</evidence>
<dbReference type="CDD" id="cd11065">
    <property type="entry name" value="CYP64-like"/>
    <property type="match status" value="1"/>
</dbReference>
<dbReference type="PRINTS" id="PR00463">
    <property type="entry name" value="EP450I"/>
</dbReference>
<keyword evidence="6 10" id="KW-0560">Oxidoreductase</keyword>
<name>A0A9P6C8J3_9AGAR</name>
<accession>A0A9P6C8J3</accession>
<reference evidence="11" key="1">
    <citation type="submission" date="2020-11" db="EMBL/GenBank/DDBJ databases">
        <authorList>
            <consortium name="DOE Joint Genome Institute"/>
            <person name="Ahrendt S."/>
            <person name="Riley R."/>
            <person name="Andreopoulos W."/>
            <person name="Labutti K."/>
            <person name="Pangilinan J."/>
            <person name="Ruiz-Duenas F.J."/>
            <person name="Barrasa J.M."/>
            <person name="Sanchez-Garcia M."/>
            <person name="Camarero S."/>
            <person name="Miyauchi S."/>
            <person name="Serrano A."/>
            <person name="Linde D."/>
            <person name="Babiker R."/>
            <person name="Drula E."/>
            <person name="Ayuso-Fernandez I."/>
            <person name="Pacheco R."/>
            <person name="Padilla G."/>
            <person name="Ferreira P."/>
            <person name="Barriuso J."/>
            <person name="Kellner H."/>
            <person name="Castanera R."/>
            <person name="Alfaro M."/>
            <person name="Ramirez L."/>
            <person name="Pisabarro A.G."/>
            <person name="Kuo A."/>
            <person name="Tritt A."/>
            <person name="Lipzen A."/>
            <person name="He G."/>
            <person name="Yan M."/>
            <person name="Ng V."/>
            <person name="Cullen D."/>
            <person name="Martin F."/>
            <person name="Rosso M.-N."/>
            <person name="Henrissat B."/>
            <person name="Hibbett D."/>
            <person name="Martinez A.T."/>
            <person name="Grigoriev I.V."/>
        </authorList>
    </citation>
    <scope>NUCLEOTIDE SEQUENCE</scope>
    <source>
        <strain evidence="11">CBS 247.69</strain>
    </source>
</reference>
<evidence type="ECO:0000313" key="12">
    <source>
        <dbReference type="Proteomes" id="UP000807353"/>
    </source>
</evidence>
<evidence type="ECO:0000256" key="9">
    <source>
        <dbReference type="PIRSR" id="PIRSR602401-1"/>
    </source>
</evidence>
<dbReference type="InterPro" id="IPR050364">
    <property type="entry name" value="Cytochrome_P450_fung"/>
</dbReference>
<dbReference type="Proteomes" id="UP000807353">
    <property type="component" value="Unassembled WGS sequence"/>
</dbReference>
<comment type="pathway">
    <text evidence="2">Secondary metabolite biosynthesis.</text>
</comment>
<dbReference type="PANTHER" id="PTHR46300:SF7">
    <property type="entry name" value="P450, PUTATIVE (EUROFUNG)-RELATED"/>
    <property type="match status" value="1"/>
</dbReference>
<dbReference type="InterPro" id="IPR002401">
    <property type="entry name" value="Cyt_P450_E_grp-I"/>
</dbReference>
<dbReference type="PANTHER" id="PTHR46300">
    <property type="entry name" value="P450, PUTATIVE (EUROFUNG)-RELATED-RELATED"/>
    <property type="match status" value="1"/>
</dbReference>
<comment type="similarity">
    <text evidence="3 10">Belongs to the cytochrome P450 family.</text>
</comment>
<dbReference type="GO" id="GO:0005506">
    <property type="term" value="F:iron ion binding"/>
    <property type="evidence" value="ECO:0007669"/>
    <property type="project" value="InterPro"/>
</dbReference>
<evidence type="ECO:0000256" key="7">
    <source>
        <dbReference type="ARBA" id="ARBA00023004"/>
    </source>
</evidence>